<gene>
    <name evidence="2" type="ORF">MUN46_008775</name>
</gene>
<organism evidence="2 3">
    <name type="scientific">Mesosutterella faecium</name>
    <dbReference type="NCBI Taxonomy" id="2925194"/>
    <lineage>
        <taxon>Bacteria</taxon>
        <taxon>Pseudomonadati</taxon>
        <taxon>Pseudomonadota</taxon>
        <taxon>Betaproteobacteria</taxon>
        <taxon>Burkholderiales</taxon>
        <taxon>Sutterellaceae</taxon>
        <taxon>Mesosutterella</taxon>
    </lineage>
</organism>
<name>A0ABT7INS3_9BURK</name>
<feature type="region of interest" description="Disordered" evidence="1">
    <location>
        <begin position="147"/>
        <end position="174"/>
    </location>
</feature>
<proteinExistence type="predicted"/>
<evidence type="ECO:0000313" key="2">
    <source>
        <dbReference type="EMBL" id="MDL2060024.1"/>
    </source>
</evidence>
<dbReference type="RefSeq" id="WP_285230595.1">
    <property type="nucleotide sequence ID" value="NZ_JAKZJU020000001.1"/>
</dbReference>
<dbReference type="Proteomes" id="UP001165481">
    <property type="component" value="Unassembled WGS sequence"/>
</dbReference>
<protein>
    <recommendedName>
        <fullName evidence="4">Lipoprotein</fullName>
    </recommendedName>
</protein>
<keyword evidence="3" id="KW-1185">Reference proteome</keyword>
<evidence type="ECO:0000256" key="1">
    <source>
        <dbReference type="SAM" id="MobiDB-lite"/>
    </source>
</evidence>
<evidence type="ECO:0000313" key="3">
    <source>
        <dbReference type="Proteomes" id="UP001165481"/>
    </source>
</evidence>
<dbReference type="EMBL" id="JAKZJU020000001">
    <property type="protein sequence ID" value="MDL2060024.1"/>
    <property type="molecule type" value="Genomic_DNA"/>
</dbReference>
<comment type="caution">
    <text evidence="2">The sequence shown here is derived from an EMBL/GenBank/DDBJ whole genome shotgun (WGS) entry which is preliminary data.</text>
</comment>
<reference evidence="2" key="1">
    <citation type="submission" date="2023-03" db="EMBL/GenBank/DDBJ databases">
        <title>Mesosutterella sp. nov. isolated from porcine feces.</title>
        <authorList>
            <person name="Yu S."/>
        </authorList>
    </citation>
    <scope>NUCLEOTIDE SEQUENCE</scope>
    <source>
        <strain evidence="2">AGMB02718</strain>
    </source>
</reference>
<evidence type="ECO:0008006" key="4">
    <source>
        <dbReference type="Google" id="ProtNLM"/>
    </source>
</evidence>
<sequence>MGQKTEVQAMKRHFGTTLAAALALLAAGCSSVSLGGGYGGWGGSHGGWGGVGVGISLDDLFSGPKDAALPELRSGKAEITGLKLRKASDAEYRLTGTGGSGGDKALPALVSIPCGDPALSGTPALRFSFLLQPGRGSRVEAVTREIPQGCRPDPSRAALEIQAESAPPSSAGDR</sequence>
<accession>A0ABT7INS3</accession>
<dbReference type="PROSITE" id="PS51257">
    <property type="entry name" value="PROKAR_LIPOPROTEIN"/>
    <property type="match status" value="1"/>
</dbReference>